<sequence>MSSEKNDSKGWQSRKSLPECLEYMFENRLSSDVTFLVGEGQKEVKAHKYLYTDKVDLDADNVTSLLVAANKYEIDGLSDHCTAYLEAGMTTDNACLLLEKAHMYGQKELYKKCMKMILDNPEESLNSQSFVQICKECLEKIVDSDKLALKEEIVFESVMRWADAECKRCELEPSDENRRQVVGKVLYAIRFPLLEKEYFDEQVLTKDLLVESEIASVVKKQYKVVDLEKCMFKPYKRLINTTKVIRFESDPKCKWPYNGQPDAISFAVSDEMFLHGIIIYGSFETDCTYKVKLDVFHAGYLLHNQHIEVDTKPEQTTYNMEILPPLKLEAGVRYVAVMHIEGDPSYWGDRGKNEIIVGETQVQFHSTTRSKNGTDKNKGQFPGLLLSHA</sequence>
<dbReference type="InterPro" id="IPR011705">
    <property type="entry name" value="BACK"/>
</dbReference>
<evidence type="ECO:0000313" key="6">
    <source>
        <dbReference type="Proteomes" id="UP001217089"/>
    </source>
</evidence>
<keyword evidence="2" id="KW-0963">Cytoplasm</keyword>
<evidence type="ECO:0000256" key="2">
    <source>
        <dbReference type="ARBA" id="ARBA00022490"/>
    </source>
</evidence>
<evidence type="ECO:0000259" key="4">
    <source>
        <dbReference type="SMART" id="SM00875"/>
    </source>
</evidence>
<dbReference type="EMBL" id="JARBDR010000440">
    <property type="protein sequence ID" value="KAJ8312299.1"/>
    <property type="molecule type" value="Genomic_DNA"/>
</dbReference>
<keyword evidence="6" id="KW-1185">Reference proteome</keyword>
<name>A0ABQ9F4N5_TEGGR</name>
<organism evidence="5 6">
    <name type="scientific">Tegillarca granosa</name>
    <name type="common">Malaysian cockle</name>
    <name type="synonym">Anadara granosa</name>
    <dbReference type="NCBI Taxonomy" id="220873"/>
    <lineage>
        <taxon>Eukaryota</taxon>
        <taxon>Metazoa</taxon>
        <taxon>Spiralia</taxon>
        <taxon>Lophotrochozoa</taxon>
        <taxon>Mollusca</taxon>
        <taxon>Bivalvia</taxon>
        <taxon>Autobranchia</taxon>
        <taxon>Pteriomorphia</taxon>
        <taxon>Arcoida</taxon>
        <taxon>Arcoidea</taxon>
        <taxon>Arcidae</taxon>
        <taxon>Tegillarca</taxon>
    </lineage>
</organism>
<dbReference type="Pfam" id="PF00651">
    <property type="entry name" value="BTB"/>
    <property type="match status" value="1"/>
</dbReference>
<proteinExistence type="predicted"/>
<dbReference type="InterPro" id="IPR011333">
    <property type="entry name" value="SKP1/BTB/POZ_sf"/>
</dbReference>
<dbReference type="Pfam" id="PF07707">
    <property type="entry name" value="BACK"/>
    <property type="match status" value="1"/>
</dbReference>
<comment type="caution">
    <text evidence="5">The sequence shown here is derived from an EMBL/GenBank/DDBJ whole genome shotgun (WGS) entry which is preliminary data.</text>
</comment>
<reference evidence="5 6" key="1">
    <citation type="submission" date="2022-12" db="EMBL/GenBank/DDBJ databases">
        <title>Chromosome-level genome of Tegillarca granosa.</title>
        <authorList>
            <person name="Kim J."/>
        </authorList>
    </citation>
    <scope>NUCLEOTIDE SEQUENCE [LARGE SCALE GENOMIC DNA]</scope>
    <source>
        <strain evidence="5">Teg-2019</strain>
        <tissue evidence="5">Adductor muscle</tissue>
    </source>
</reference>
<accession>A0ABQ9F4N5</accession>
<dbReference type="InterPro" id="IPR012983">
    <property type="entry name" value="PHR"/>
</dbReference>
<dbReference type="SUPFAM" id="SSF54695">
    <property type="entry name" value="POZ domain"/>
    <property type="match status" value="1"/>
</dbReference>
<dbReference type="Proteomes" id="UP001217089">
    <property type="component" value="Unassembled WGS sequence"/>
</dbReference>
<protein>
    <recommendedName>
        <fullName evidence="4">BACK domain-containing protein</fullName>
    </recommendedName>
</protein>
<comment type="subcellular location">
    <subcellularLocation>
        <location evidence="1">Cytoplasm</location>
    </subcellularLocation>
</comment>
<dbReference type="InterPro" id="IPR038648">
    <property type="entry name" value="PHR_sf"/>
</dbReference>
<dbReference type="Pfam" id="PF08005">
    <property type="entry name" value="PHR"/>
    <property type="match status" value="1"/>
</dbReference>
<dbReference type="Gene3D" id="3.30.710.10">
    <property type="entry name" value="Potassium Channel Kv1.1, Chain A"/>
    <property type="match status" value="1"/>
</dbReference>
<dbReference type="Gene3D" id="1.25.40.420">
    <property type="match status" value="1"/>
</dbReference>
<gene>
    <name evidence="5" type="ORF">KUTeg_009672</name>
</gene>
<evidence type="ECO:0000313" key="5">
    <source>
        <dbReference type="EMBL" id="KAJ8312299.1"/>
    </source>
</evidence>
<feature type="domain" description="BACK" evidence="4">
    <location>
        <begin position="95"/>
        <end position="204"/>
    </location>
</feature>
<dbReference type="InterPro" id="IPR000210">
    <property type="entry name" value="BTB/POZ_dom"/>
</dbReference>
<dbReference type="PANTHER" id="PTHR45774:SF3">
    <property type="entry name" value="BTB (POZ) DOMAIN-CONTAINING 2B-RELATED"/>
    <property type="match status" value="1"/>
</dbReference>
<evidence type="ECO:0000256" key="3">
    <source>
        <dbReference type="SAM" id="MobiDB-lite"/>
    </source>
</evidence>
<dbReference type="SMART" id="SM00875">
    <property type="entry name" value="BACK"/>
    <property type="match status" value="1"/>
</dbReference>
<evidence type="ECO:0000256" key="1">
    <source>
        <dbReference type="ARBA" id="ARBA00004496"/>
    </source>
</evidence>
<dbReference type="PANTHER" id="PTHR45774">
    <property type="entry name" value="BTB/POZ DOMAIN-CONTAINING"/>
    <property type="match status" value="1"/>
</dbReference>
<dbReference type="Gene3D" id="2.60.120.820">
    <property type="entry name" value="PHR domain"/>
    <property type="match status" value="1"/>
</dbReference>
<feature type="region of interest" description="Disordered" evidence="3">
    <location>
        <begin position="366"/>
        <end position="389"/>
    </location>
</feature>